<reference evidence="3 4" key="1">
    <citation type="submission" date="2022-09" db="EMBL/GenBank/DDBJ databases">
        <authorList>
            <person name="Giprobiosintez L."/>
        </authorList>
    </citation>
    <scope>NUCLEOTIDE SEQUENCE [LARGE SCALE GENOMIC DNA]</scope>
    <source>
        <strain evidence="4">VKPM-B-12549 (GBS-15)</strain>
    </source>
</reference>
<dbReference type="InterPro" id="IPR001584">
    <property type="entry name" value="Integrase_cat-core"/>
</dbReference>
<evidence type="ECO:0000313" key="4">
    <source>
        <dbReference type="Proteomes" id="UP001359308"/>
    </source>
</evidence>
<dbReference type="EMBL" id="CP104311">
    <property type="protein sequence ID" value="WWF01030.1"/>
    <property type="molecule type" value="Genomic_DNA"/>
</dbReference>
<sequence>MQIALHKPARTTPAARAEITPSQDPIRVLARRYTVTEATVRQWKSRTAFNDRSPTAQRLQTTLTPAQETLVVYLRKTLSLPLDDRLAVTREFQLRCSSSLPPAVSRSGRDRRLRRHGVGCRRNLLPPVEKAPSKPFKAYAPGFLHRDVTRRATKLTRRATKLTYLPRRQDGTSRRDLFVAIDRATRWLFIAVKPNKTAASAPAFLKALHKACPIKISKRLTDNGKDKVAGSDFGPPRGSRRDEPLGGDEPCTDRPFGNRARAPAGQHEFDQLGHALGMEHRLTPPRSPTPLPGAKGDPPSAGPPGEPQGRGGQTQGMVERFNGRIADILKTHPFDSALNLEQTLHRDVTLYNYHLPQSALGSQTPIQGMKAGYTTHPNLFHRRIYDRPGLDT</sequence>
<feature type="domain" description="Integrase catalytic" evidence="2">
    <location>
        <begin position="137"/>
        <end position="373"/>
    </location>
</feature>
<feature type="region of interest" description="Disordered" evidence="1">
    <location>
        <begin position="223"/>
        <end position="262"/>
    </location>
</feature>
<dbReference type="InterPro" id="IPR036397">
    <property type="entry name" value="RNaseH_sf"/>
</dbReference>
<name>A0ABZ2F3N0_METCP</name>
<dbReference type="SUPFAM" id="SSF53098">
    <property type="entry name" value="Ribonuclease H-like"/>
    <property type="match status" value="2"/>
</dbReference>
<gene>
    <name evidence="3" type="ORF">N4J17_11170</name>
</gene>
<accession>A0ABZ2F3N0</accession>
<dbReference type="PROSITE" id="PS50994">
    <property type="entry name" value="INTEGRASE"/>
    <property type="match status" value="1"/>
</dbReference>
<dbReference type="Pfam" id="PF13683">
    <property type="entry name" value="rve_3"/>
    <property type="match status" value="1"/>
</dbReference>
<evidence type="ECO:0000313" key="3">
    <source>
        <dbReference type="EMBL" id="WWF01030.1"/>
    </source>
</evidence>
<dbReference type="Proteomes" id="UP001359308">
    <property type="component" value="Chromosome"/>
</dbReference>
<proteinExistence type="predicted"/>
<dbReference type="Gene3D" id="3.30.420.10">
    <property type="entry name" value="Ribonuclease H-like superfamily/Ribonuclease H"/>
    <property type="match status" value="1"/>
</dbReference>
<evidence type="ECO:0000256" key="1">
    <source>
        <dbReference type="SAM" id="MobiDB-lite"/>
    </source>
</evidence>
<dbReference type="InterPro" id="IPR012337">
    <property type="entry name" value="RNaseH-like_sf"/>
</dbReference>
<feature type="region of interest" description="Disordered" evidence="1">
    <location>
        <begin position="279"/>
        <end position="315"/>
    </location>
</feature>
<evidence type="ECO:0000259" key="2">
    <source>
        <dbReference type="PROSITE" id="PS50994"/>
    </source>
</evidence>
<protein>
    <submittedName>
        <fullName evidence="3">Integrase core domain-containing protein</fullName>
    </submittedName>
</protein>
<dbReference type="RefSeq" id="WP_338457600.1">
    <property type="nucleotide sequence ID" value="NZ_CP104311.1"/>
</dbReference>
<organism evidence="3 4">
    <name type="scientific">Methylococcus capsulatus</name>
    <dbReference type="NCBI Taxonomy" id="414"/>
    <lineage>
        <taxon>Bacteria</taxon>
        <taxon>Pseudomonadati</taxon>
        <taxon>Pseudomonadota</taxon>
        <taxon>Gammaproteobacteria</taxon>
        <taxon>Methylococcales</taxon>
        <taxon>Methylococcaceae</taxon>
        <taxon>Methylococcus</taxon>
    </lineage>
</organism>
<keyword evidence="4" id="KW-1185">Reference proteome</keyword>